<dbReference type="RefSeq" id="WP_168569838.1">
    <property type="nucleotide sequence ID" value="NZ_CP051167.1"/>
</dbReference>
<sequence length="90" mass="9817">MNAVNSWQHLSVEAFFTACNWQGQAVEVRPNGHEAAPSRSLEMTVGDFFRALPWEGTPEVGSLPKPPVMEVIAGGSSENKVTIDELSDLF</sequence>
<reference evidence="1 2" key="1">
    <citation type="submission" date="2020-04" db="EMBL/GenBank/DDBJ databases">
        <authorList>
            <person name="Basu S."/>
            <person name="Maruthanayagam V."/>
            <person name="Chakraborty S."/>
            <person name="Pramanik A."/>
            <person name="Mukherjee J."/>
            <person name="Brink B."/>
        </authorList>
    </citation>
    <scope>NUCLEOTIDE SEQUENCE [LARGE SCALE GENOMIC DNA]</scope>
    <source>
        <strain evidence="1 2">AP17</strain>
    </source>
</reference>
<dbReference type="AlphaFoldDB" id="A0A6H1TZR7"/>
<evidence type="ECO:0000313" key="1">
    <source>
        <dbReference type="EMBL" id="QIZ71686.1"/>
    </source>
</evidence>
<proteinExistence type="predicted"/>
<dbReference type="KEGG" id="oxy:HCG48_14760"/>
<accession>A0A6H1TZR7</accession>
<evidence type="ECO:0000313" key="2">
    <source>
        <dbReference type="Proteomes" id="UP000500857"/>
    </source>
</evidence>
<protein>
    <submittedName>
        <fullName evidence="1">Uncharacterized protein</fullName>
    </submittedName>
</protein>
<gene>
    <name evidence="1" type="ORF">HCG48_14760</name>
</gene>
<dbReference type="EMBL" id="CP051167">
    <property type="protein sequence ID" value="QIZ71686.1"/>
    <property type="molecule type" value="Genomic_DNA"/>
</dbReference>
<keyword evidence="2" id="KW-1185">Reference proteome</keyword>
<name>A0A6H1TZR7_9CYAN</name>
<organism evidence="1 2">
    <name type="scientific">Oxynema aestuarii AP17</name>
    <dbReference type="NCBI Taxonomy" id="2064643"/>
    <lineage>
        <taxon>Bacteria</taxon>
        <taxon>Bacillati</taxon>
        <taxon>Cyanobacteriota</taxon>
        <taxon>Cyanophyceae</taxon>
        <taxon>Oscillatoriophycideae</taxon>
        <taxon>Oscillatoriales</taxon>
        <taxon>Oscillatoriaceae</taxon>
        <taxon>Oxynema</taxon>
        <taxon>Oxynema aestuarii</taxon>
    </lineage>
</organism>
<dbReference type="Proteomes" id="UP000500857">
    <property type="component" value="Chromosome"/>
</dbReference>